<accession>A0A2H6KEA0</accession>
<dbReference type="GO" id="GO:0008270">
    <property type="term" value="F:zinc ion binding"/>
    <property type="evidence" value="ECO:0007669"/>
    <property type="project" value="UniProtKB-KW"/>
</dbReference>
<dbReference type="InterPro" id="IPR013083">
    <property type="entry name" value="Znf_RING/FYVE/PHD"/>
</dbReference>
<dbReference type="VEuPathDB" id="PiroplasmaDB:BOVATA_028080"/>
<dbReference type="Gene3D" id="3.30.40.10">
    <property type="entry name" value="Zinc/RING finger domain, C3HC4 (zinc finger)"/>
    <property type="match status" value="1"/>
</dbReference>
<evidence type="ECO:0000256" key="1">
    <source>
        <dbReference type="PROSITE-ProRule" id="PRU00175"/>
    </source>
</evidence>
<comment type="caution">
    <text evidence="4">The sequence shown here is derived from an EMBL/GenBank/DDBJ whole genome shotgun (WGS) entry which is preliminary data.</text>
</comment>
<name>A0A2H6KEA0_9APIC</name>
<dbReference type="RefSeq" id="XP_028867558.1">
    <property type="nucleotide sequence ID" value="XM_029011725.1"/>
</dbReference>
<gene>
    <name evidence="4" type="ORF">BOVATA_028080</name>
</gene>
<proteinExistence type="predicted"/>
<organism evidence="4 5">
    <name type="scientific">Babesia ovata</name>
    <dbReference type="NCBI Taxonomy" id="189622"/>
    <lineage>
        <taxon>Eukaryota</taxon>
        <taxon>Sar</taxon>
        <taxon>Alveolata</taxon>
        <taxon>Apicomplexa</taxon>
        <taxon>Aconoidasida</taxon>
        <taxon>Piroplasmida</taxon>
        <taxon>Babesiidae</taxon>
        <taxon>Babesia</taxon>
    </lineage>
</organism>
<protein>
    <submittedName>
        <fullName evidence="4">RING zinc finger containing protein</fullName>
    </submittedName>
</protein>
<feature type="domain" description="RING-type" evidence="3">
    <location>
        <begin position="585"/>
        <end position="629"/>
    </location>
</feature>
<dbReference type="EMBL" id="BDSA01000003">
    <property type="protein sequence ID" value="GBE61315.1"/>
    <property type="molecule type" value="Genomic_DNA"/>
</dbReference>
<evidence type="ECO:0000313" key="4">
    <source>
        <dbReference type="EMBL" id="GBE61315.1"/>
    </source>
</evidence>
<dbReference type="InterPro" id="IPR001841">
    <property type="entry name" value="Znf_RING"/>
</dbReference>
<dbReference type="Pfam" id="PF13639">
    <property type="entry name" value="zf-RING_2"/>
    <property type="match status" value="1"/>
</dbReference>
<dbReference type="SMART" id="SM00184">
    <property type="entry name" value="RING"/>
    <property type="match status" value="1"/>
</dbReference>
<evidence type="ECO:0000313" key="5">
    <source>
        <dbReference type="Proteomes" id="UP000236319"/>
    </source>
</evidence>
<dbReference type="GeneID" id="39875085"/>
<evidence type="ECO:0000256" key="2">
    <source>
        <dbReference type="SAM" id="MobiDB-lite"/>
    </source>
</evidence>
<keyword evidence="5" id="KW-1185">Reference proteome</keyword>
<feature type="region of interest" description="Disordered" evidence="2">
    <location>
        <begin position="125"/>
        <end position="171"/>
    </location>
</feature>
<evidence type="ECO:0000259" key="3">
    <source>
        <dbReference type="PROSITE" id="PS50089"/>
    </source>
</evidence>
<reference evidence="4 5" key="1">
    <citation type="journal article" date="2017" name="BMC Genomics">
        <title>Whole-genome assembly of Babesia ovata and comparative genomics between closely related pathogens.</title>
        <authorList>
            <person name="Yamagishi J."/>
            <person name="Asada M."/>
            <person name="Hakimi H."/>
            <person name="Tanaka T.Q."/>
            <person name="Sugimoto C."/>
            <person name="Kawazu S."/>
        </authorList>
    </citation>
    <scope>NUCLEOTIDE SEQUENCE [LARGE SCALE GENOMIC DNA]</scope>
    <source>
        <strain evidence="4 5">Miyake</strain>
    </source>
</reference>
<feature type="compositionally biased region" description="Basic and acidic residues" evidence="2">
    <location>
        <begin position="150"/>
        <end position="164"/>
    </location>
</feature>
<keyword evidence="1" id="KW-0862">Zinc</keyword>
<dbReference type="Gene3D" id="3.10.330.10">
    <property type="match status" value="1"/>
</dbReference>
<sequence length="688" mass="75707">MTSPHCGFLFGAADNGRGKCVVLERLHLATRGVGDWESLARTLGEYRCSRRFLTEGSTILVRRTKRGSPGLARAFSGVTSTHGNDVVVSDVPRSGLLSHKGDSEAPFSPNDGSFDADNVAYRRFSGSEGERAADSTNHQSPGVTSSVSDSSKERGSDAESEHAQRPGSTGASTSFFSVCSAAFELTRSFSCREPPISTDDSVEYVVVKCEPSGGYIGKDTVLYTDERLPVLSRVDLLWDVENESHVQRCVGHLLGPNNSSKLTKAILLQQERLFGPYRVESIGTGSIASCVRKTIFLNSSDERMADGNTQSHGSTLETFNATETLFQKMFRYILMSALSSDFLVFYPGRTLTVRDLRMFVSRTAPCTRPGIIGPSTKIYVGVDTVGECASVSVAPLRDTLPTTYEYNLLKDCVEPYFRGHRSRTFQVDDVFRFGGVQFRVVGFEHQREEPTHFLNFDLMSPFARRGSCGRVGARSEIRVSDPVDPRLTDLLSAEQLRHLRRCAPNQRELLMFKLASQLDMDSIGRLYGHNDNAQRGVSFERIETSYSGYHRSFSSTLTDTVHQYNIGDTPVATITPSSGWSDQMCTVCCEAIDEAAPSGIFTYACGHVFHEKCAREWINMCGTSCPNCRHCSMEVSAPCDTGDAYAFHTLSDCDDTDMSDNCAESVNHESGSSSGTSELLHWFNSQEA</sequence>
<keyword evidence="1" id="KW-0863">Zinc-finger</keyword>
<keyword evidence="1" id="KW-0479">Metal-binding</keyword>
<dbReference type="Proteomes" id="UP000236319">
    <property type="component" value="Unassembled WGS sequence"/>
</dbReference>
<dbReference type="PROSITE" id="PS50089">
    <property type="entry name" value="ZF_RING_2"/>
    <property type="match status" value="1"/>
</dbReference>
<dbReference type="SUPFAM" id="SSF57850">
    <property type="entry name" value="RING/U-box"/>
    <property type="match status" value="1"/>
</dbReference>
<feature type="compositionally biased region" description="Low complexity" evidence="2">
    <location>
        <begin position="140"/>
        <end position="149"/>
    </location>
</feature>
<dbReference type="AlphaFoldDB" id="A0A2H6KEA0"/>
<dbReference type="OrthoDB" id="8062037at2759"/>